<name>A0A2M8DMY0_9BACT</name>
<protein>
    <submittedName>
        <fullName evidence="1">Uncharacterized protein</fullName>
    </submittedName>
</protein>
<proteinExistence type="predicted"/>
<evidence type="ECO:0000313" key="1">
    <source>
        <dbReference type="EMBL" id="PJB99468.1"/>
    </source>
</evidence>
<comment type="caution">
    <text evidence="1">The sequence shown here is derived from an EMBL/GenBank/DDBJ whole genome shotgun (WGS) entry which is preliminary data.</text>
</comment>
<dbReference type="EMBL" id="PFTB01000038">
    <property type="protein sequence ID" value="PJB99468.1"/>
    <property type="molecule type" value="Genomic_DNA"/>
</dbReference>
<organism evidence="1 2">
    <name type="scientific">Candidatus Nealsonbacteria bacterium CG_4_9_14_0_8_um_filter_35_12</name>
    <dbReference type="NCBI Taxonomy" id="1974692"/>
    <lineage>
        <taxon>Bacteria</taxon>
        <taxon>Candidatus Nealsoniibacteriota</taxon>
    </lineage>
</organism>
<dbReference type="AlphaFoldDB" id="A0A2M8DMY0"/>
<accession>A0A2M8DMY0</accession>
<evidence type="ECO:0000313" key="2">
    <source>
        <dbReference type="Proteomes" id="UP000228875"/>
    </source>
</evidence>
<sequence length="69" mass="7680">MEVKGLVKPKYTTDGKGIVSVEITLMPDLLKEEASLRDLLKESKKTRALRVSSPFTTITIKAKNLAVDY</sequence>
<dbReference type="Proteomes" id="UP000228875">
    <property type="component" value="Unassembled WGS sequence"/>
</dbReference>
<reference evidence="2" key="1">
    <citation type="submission" date="2017-09" db="EMBL/GenBank/DDBJ databases">
        <title>Depth-based differentiation of microbial function through sediment-hosted aquifers and enrichment of novel symbionts in the deep terrestrial subsurface.</title>
        <authorList>
            <person name="Probst A.J."/>
            <person name="Ladd B."/>
            <person name="Jarett J.K."/>
            <person name="Geller-Mcgrath D.E."/>
            <person name="Sieber C.M.K."/>
            <person name="Emerson J.B."/>
            <person name="Anantharaman K."/>
            <person name="Thomas B.C."/>
            <person name="Malmstrom R."/>
            <person name="Stieglmeier M."/>
            <person name="Klingl A."/>
            <person name="Woyke T."/>
            <person name="Ryan C.M."/>
            <person name="Banfield J.F."/>
        </authorList>
    </citation>
    <scope>NUCLEOTIDE SEQUENCE [LARGE SCALE GENOMIC DNA]</scope>
</reference>
<gene>
    <name evidence="1" type="ORF">CO077_01570</name>
</gene>